<feature type="chain" id="PRO_5045753597" evidence="3">
    <location>
        <begin position="21"/>
        <end position="185"/>
    </location>
</feature>
<keyword evidence="5" id="KW-0560">Oxidoreductase</keyword>
<keyword evidence="3" id="KW-0732">Signal</keyword>
<dbReference type="InterPro" id="IPR036423">
    <property type="entry name" value="SOD-like_Cu/Zn_dom_sf"/>
</dbReference>
<sequence length="185" mass="18889">MARLSSLPHAATAIALLALAACAQKAPPGAPPPPVPYAEAILYDNTGLPMGKVTLHPQGEALAGSITVRGGLTPGNHGMHIHTIGECKLPDFTSAGPHLNPTSAQHGTENPAGPHQGDLPMLTADARGEASLKFTAHTSLTALFDLDGASFVVHADPDDMKTDPTGNSGARVLCGVLYRKQGPGS</sequence>
<feature type="domain" description="Superoxide dismutase copper/zinc binding" evidence="4">
    <location>
        <begin position="51"/>
        <end position="176"/>
    </location>
</feature>
<keyword evidence="6" id="KW-1185">Reference proteome</keyword>
<comment type="similarity">
    <text evidence="1">Belongs to the Cu-Zn superoxide dismutase family.</text>
</comment>
<proteinExistence type="inferred from homology"/>
<name>A0ABR6NGI0_9SPHN</name>
<evidence type="ECO:0000313" key="5">
    <source>
        <dbReference type="EMBL" id="MBB5985613.1"/>
    </source>
</evidence>
<dbReference type="PANTHER" id="PTHR10003">
    <property type="entry name" value="SUPEROXIDE DISMUTASE CU-ZN -RELATED"/>
    <property type="match status" value="1"/>
</dbReference>
<dbReference type="EC" id="1.15.1.1" evidence="5"/>
<evidence type="ECO:0000256" key="2">
    <source>
        <dbReference type="SAM" id="MobiDB-lite"/>
    </source>
</evidence>
<feature type="region of interest" description="Disordered" evidence="2">
    <location>
        <begin position="94"/>
        <end position="115"/>
    </location>
</feature>
<gene>
    <name evidence="5" type="ORF">HNP60_001587</name>
</gene>
<organism evidence="5 6">
    <name type="scientific">Sphingobium lignivorans</name>
    <dbReference type="NCBI Taxonomy" id="2735886"/>
    <lineage>
        <taxon>Bacteria</taxon>
        <taxon>Pseudomonadati</taxon>
        <taxon>Pseudomonadota</taxon>
        <taxon>Alphaproteobacteria</taxon>
        <taxon>Sphingomonadales</taxon>
        <taxon>Sphingomonadaceae</taxon>
        <taxon>Sphingobium</taxon>
    </lineage>
</organism>
<dbReference type="Gene3D" id="2.60.40.200">
    <property type="entry name" value="Superoxide dismutase, copper/zinc binding domain"/>
    <property type="match status" value="1"/>
</dbReference>
<evidence type="ECO:0000256" key="1">
    <source>
        <dbReference type="ARBA" id="ARBA00010457"/>
    </source>
</evidence>
<dbReference type="InterPro" id="IPR001424">
    <property type="entry name" value="SOD_Cu_Zn_dom"/>
</dbReference>
<evidence type="ECO:0000259" key="4">
    <source>
        <dbReference type="Pfam" id="PF00080"/>
    </source>
</evidence>
<protein>
    <submittedName>
        <fullName evidence="5">Cu-Zn family superoxide dismutase</fullName>
        <ecNumber evidence="5">1.15.1.1</ecNumber>
    </submittedName>
</protein>
<dbReference type="GO" id="GO:0004784">
    <property type="term" value="F:superoxide dismutase activity"/>
    <property type="evidence" value="ECO:0007669"/>
    <property type="project" value="UniProtKB-EC"/>
</dbReference>
<dbReference type="PROSITE" id="PS51257">
    <property type="entry name" value="PROKAR_LIPOPROTEIN"/>
    <property type="match status" value="1"/>
</dbReference>
<reference evidence="5 6" key="1">
    <citation type="submission" date="2020-08" db="EMBL/GenBank/DDBJ databases">
        <title>Exploring microbial biodiversity for novel pathways involved in the catabolism of aromatic compounds derived from lignin.</title>
        <authorList>
            <person name="Elkins J."/>
        </authorList>
    </citation>
    <scope>NUCLEOTIDE SEQUENCE [LARGE SCALE GENOMIC DNA]</scope>
    <source>
        <strain evidence="5 6">B1D3A</strain>
    </source>
</reference>
<dbReference type="Pfam" id="PF00080">
    <property type="entry name" value="Sod_Cu"/>
    <property type="match status" value="1"/>
</dbReference>
<dbReference type="InterPro" id="IPR024134">
    <property type="entry name" value="SOD_Cu/Zn_/chaperone"/>
</dbReference>
<dbReference type="SUPFAM" id="SSF49329">
    <property type="entry name" value="Cu,Zn superoxide dismutase-like"/>
    <property type="match status" value="1"/>
</dbReference>
<evidence type="ECO:0000256" key="3">
    <source>
        <dbReference type="SAM" id="SignalP"/>
    </source>
</evidence>
<comment type="caution">
    <text evidence="5">The sequence shown here is derived from an EMBL/GenBank/DDBJ whole genome shotgun (WGS) entry which is preliminary data.</text>
</comment>
<dbReference type="EMBL" id="JACHKA010000001">
    <property type="protein sequence ID" value="MBB5985613.1"/>
    <property type="molecule type" value="Genomic_DNA"/>
</dbReference>
<dbReference type="CDD" id="cd00305">
    <property type="entry name" value="Cu-Zn_Superoxide_Dismutase"/>
    <property type="match status" value="1"/>
</dbReference>
<dbReference type="RefSeq" id="WP_184152195.1">
    <property type="nucleotide sequence ID" value="NZ_JACHKA010000001.1"/>
</dbReference>
<feature type="signal peptide" evidence="3">
    <location>
        <begin position="1"/>
        <end position="20"/>
    </location>
</feature>
<evidence type="ECO:0000313" key="6">
    <source>
        <dbReference type="Proteomes" id="UP001138540"/>
    </source>
</evidence>
<accession>A0ABR6NGI0</accession>
<dbReference type="Proteomes" id="UP001138540">
    <property type="component" value="Unassembled WGS sequence"/>
</dbReference>